<feature type="domain" description="CusB-like beta-barrel" evidence="3">
    <location>
        <begin position="172"/>
        <end position="244"/>
    </location>
</feature>
<evidence type="ECO:0000256" key="1">
    <source>
        <dbReference type="ARBA" id="ARBA00009477"/>
    </source>
</evidence>
<name>A0A0E3ZTS8_9BACT</name>
<evidence type="ECO:0000313" key="6">
    <source>
        <dbReference type="Proteomes" id="UP000033054"/>
    </source>
</evidence>
<dbReference type="Gene3D" id="2.40.30.170">
    <property type="match status" value="1"/>
</dbReference>
<protein>
    <submittedName>
        <fullName evidence="5">RND transporter</fullName>
    </submittedName>
</protein>
<dbReference type="Pfam" id="PF25954">
    <property type="entry name" value="Beta-barrel_RND_2"/>
    <property type="match status" value="1"/>
</dbReference>
<evidence type="ECO:0000259" key="3">
    <source>
        <dbReference type="Pfam" id="PF25954"/>
    </source>
</evidence>
<dbReference type="Gene3D" id="2.40.420.20">
    <property type="match status" value="1"/>
</dbReference>
<dbReference type="GO" id="GO:0016020">
    <property type="term" value="C:membrane"/>
    <property type="evidence" value="ECO:0007669"/>
    <property type="project" value="InterPro"/>
</dbReference>
<dbReference type="Pfam" id="PF25975">
    <property type="entry name" value="CzcB_C"/>
    <property type="match status" value="1"/>
</dbReference>
<dbReference type="HOGENOM" id="CLU_018816_13_3_10"/>
<dbReference type="PATRIC" id="fig|1379870.5.peg.763"/>
<reference evidence="5 6" key="1">
    <citation type="journal article" date="2014" name="Curr. Microbiol.">
        <title>Spirosoma radiotolerans sp. nov., a gamma-radiation-resistant bacterium isolated from gamma ray-irradiated soil.</title>
        <authorList>
            <person name="Lee J.J."/>
            <person name="Srinivasan S."/>
            <person name="Lim S."/>
            <person name="Joe M."/>
            <person name="Im S."/>
            <person name="Bae S.I."/>
            <person name="Park K.R."/>
            <person name="Han J.H."/>
            <person name="Park S.H."/>
            <person name="Joo B.M."/>
            <person name="Park S.J."/>
            <person name="Kim M.K."/>
        </authorList>
    </citation>
    <scope>NUCLEOTIDE SEQUENCE [LARGE SCALE GENOMIC DNA]</scope>
    <source>
        <strain evidence="5 6">DG5A</strain>
    </source>
</reference>
<accession>A0A0E3ZTS8</accession>
<dbReference type="NCBIfam" id="TIGR01730">
    <property type="entry name" value="RND_mfp"/>
    <property type="match status" value="1"/>
</dbReference>
<dbReference type="EMBL" id="CP010429">
    <property type="protein sequence ID" value="AKD54104.1"/>
    <property type="molecule type" value="Genomic_DNA"/>
</dbReference>
<dbReference type="RefSeq" id="WP_046375702.1">
    <property type="nucleotide sequence ID" value="NZ_CP010429.1"/>
</dbReference>
<dbReference type="FunFam" id="2.40.30.170:FF:000010">
    <property type="entry name" value="Efflux RND transporter periplasmic adaptor subunit"/>
    <property type="match status" value="1"/>
</dbReference>
<gene>
    <name evidence="5" type="ORF">SD10_03490</name>
</gene>
<dbReference type="KEGG" id="srd:SD10_03490"/>
<evidence type="ECO:0000256" key="2">
    <source>
        <dbReference type="ARBA" id="ARBA00022448"/>
    </source>
</evidence>
<evidence type="ECO:0000259" key="4">
    <source>
        <dbReference type="Pfam" id="PF25975"/>
    </source>
</evidence>
<feature type="domain" description="CzcB-like C-terminal circularly permuted SH3-like" evidence="4">
    <location>
        <begin position="252"/>
        <end position="312"/>
    </location>
</feature>
<dbReference type="GO" id="GO:0060003">
    <property type="term" value="P:copper ion export"/>
    <property type="evidence" value="ECO:0007669"/>
    <property type="project" value="TreeGrafter"/>
</dbReference>
<keyword evidence="6" id="KW-1185">Reference proteome</keyword>
<dbReference type="PANTHER" id="PTHR30097:SF4">
    <property type="entry name" value="SLR6042 PROTEIN"/>
    <property type="match status" value="1"/>
</dbReference>
<dbReference type="PROSITE" id="PS51257">
    <property type="entry name" value="PROKAR_LIPOPROTEIN"/>
    <property type="match status" value="1"/>
</dbReference>
<keyword evidence="2" id="KW-0813">Transport</keyword>
<dbReference type="InterPro" id="IPR006143">
    <property type="entry name" value="RND_pump_MFP"/>
</dbReference>
<organism evidence="5 6">
    <name type="scientific">Spirosoma radiotolerans</name>
    <dbReference type="NCBI Taxonomy" id="1379870"/>
    <lineage>
        <taxon>Bacteria</taxon>
        <taxon>Pseudomonadati</taxon>
        <taxon>Bacteroidota</taxon>
        <taxon>Cytophagia</taxon>
        <taxon>Cytophagales</taxon>
        <taxon>Cytophagaceae</taxon>
        <taxon>Spirosoma</taxon>
    </lineage>
</organism>
<dbReference type="OrthoDB" id="9806939at2"/>
<proteinExistence type="inferred from homology"/>
<dbReference type="GO" id="GO:0030313">
    <property type="term" value="C:cell envelope"/>
    <property type="evidence" value="ECO:0007669"/>
    <property type="project" value="TreeGrafter"/>
</dbReference>
<dbReference type="GO" id="GO:0015679">
    <property type="term" value="P:plasma membrane copper ion transport"/>
    <property type="evidence" value="ECO:0007669"/>
    <property type="project" value="TreeGrafter"/>
</dbReference>
<dbReference type="GO" id="GO:0022857">
    <property type="term" value="F:transmembrane transporter activity"/>
    <property type="evidence" value="ECO:0007669"/>
    <property type="project" value="InterPro"/>
</dbReference>
<dbReference type="InterPro" id="IPR058649">
    <property type="entry name" value="CzcB_C"/>
</dbReference>
<dbReference type="PANTHER" id="PTHR30097">
    <property type="entry name" value="CATION EFFLUX SYSTEM PROTEIN CUSB"/>
    <property type="match status" value="1"/>
</dbReference>
<dbReference type="InterPro" id="IPR058792">
    <property type="entry name" value="Beta-barrel_RND_2"/>
</dbReference>
<dbReference type="Proteomes" id="UP000033054">
    <property type="component" value="Chromosome"/>
</dbReference>
<evidence type="ECO:0000313" key="5">
    <source>
        <dbReference type="EMBL" id="AKD54104.1"/>
    </source>
</evidence>
<dbReference type="InterPro" id="IPR051909">
    <property type="entry name" value="MFP_Cation_Efflux"/>
</dbReference>
<comment type="similarity">
    <text evidence="1">Belongs to the membrane fusion protein (MFP) (TC 8.A.1) family.</text>
</comment>
<dbReference type="Gene3D" id="1.10.287.470">
    <property type="entry name" value="Helix hairpin bin"/>
    <property type="match status" value="1"/>
</dbReference>
<dbReference type="AlphaFoldDB" id="A0A0E3ZTS8"/>
<dbReference type="STRING" id="1379870.SD10_03490"/>
<dbReference type="SUPFAM" id="SSF111369">
    <property type="entry name" value="HlyD-like secretion proteins"/>
    <property type="match status" value="1"/>
</dbReference>
<sequence>MKLHPIVLLALLTVACKDKPKPVVTSIPHPTISTDGTRITFPDSLMMSPFTTQPARSGAIRTDFSAPGHVAAMVLRSTENPAERLVLFDEPSLSDNYTAILQHRINIQTERGNLERVKDLQAHGAASGKEVIEAQTQLANEEAAIISDEATLKLAGFDPEALRKARPNTILVVCEIPENQFGSIRKGLVCRLNFTAFPNERFVGVIDNVNDYVDNTTRQIKLRISVANPDGRLKAGMFAQAEFGVSEGNLMTVSRDAIVTVQGRDYVFIQTGPRAVERRAVELGQQRADRVVVQNGLKENDQVVTANVLQLKGLSFGY</sequence>